<evidence type="ECO:0000256" key="4">
    <source>
        <dbReference type="ARBA" id="ARBA00022840"/>
    </source>
</evidence>
<comment type="caution">
    <text evidence="6">The sequence shown here is derived from an EMBL/GenBank/DDBJ whole genome shotgun (WGS) entry which is preliminary data.</text>
</comment>
<keyword evidence="2" id="KW-0813">Transport</keyword>
<name>A0A109KRK5_PSEFL</name>
<dbReference type="PATRIC" id="fig|294.195.peg.3224"/>
<gene>
    <name evidence="6" type="primary">ybhF_3</name>
    <name evidence="6" type="ORF">PFL603g_03017</name>
</gene>
<dbReference type="RefSeq" id="WP_056789338.1">
    <property type="nucleotide sequence ID" value="NZ_LCYC01000041.1"/>
</dbReference>
<keyword evidence="4 6" id="KW-0067">ATP-binding</keyword>
<dbReference type="CDD" id="cd03230">
    <property type="entry name" value="ABC_DR_subfamily_A"/>
    <property type="match status" value="1"/>
</dbReference>
<dbReference type="SUPFAM" id="SSF52540">
    <property type="entry name" value="P-loop containing nucleoside triphosphate hydrolases"/>
    <property type="match status" value="1"/>
</dbReference>
<comment type="similarity">
    <text evidence="1">Belongs to the ABC transporter superfamily.</text>
</comment>
<evidence type="ECO:0000313" key="7">
    <source>
        <dbReference type="Proteomes" id="UP000063434"/>
    </source>
</evidence>
<evidence type="ECO:0000256" key="2">
    <source>
        <dbReference type="ARBA" id="ARBA00022448"/>
    </source>
</evidence>
<proteinExistence type="inferred from homology"/>
<dbReference type="GO" id="GO:0016887">
    <property type="term" value="F:ATP hydrolysis activity"/>
    <property type="evidence" value="ECO:0007669"/>
    <property type="project" value="InterPro"/>
</dbReference>
<evidence type="ECO:0000256" key="1">
    <source>
        <dbReference type="ARBA" id="ARBA00005417"/>
    </source>
</evidence>
<dbReference type="InterPro" id="IPR027417">
    <property type="entry name" value="P-loop_NTPase"/>
</dbReference>
<sequence>MIEISNLTKQLGKTRVISNVSFCAQRQECVGLLGESGAGKTTLLSLIAGAIKPTAGHITIQGFNTHTHSTQAKKVIGYQLQGGLDHHTMSVKHMLNFIAAIRGLSGLEKRSQVAQVAARLELLPVLDCAISVLSLGLKRRVAMAQALLHSPSLLLLDEPTEGLCPDQRLKFRALIHSLSEEMTIIIASRHYQELADICTRALVMAGGRLVADASLPDLQRSSRHFQAVTLAADTPLDLLALAVLPGVAGIEEDRHAPGKVTVLAMPGHSIFPAINALITHRGWNITSMNLEPGRLNDVVHHLSQEVTP</sequence>
<dbReference type="PANTHER" id="PTHR43335:SF2">
    <property type="entry name" value="ABC TRANSPORTER, ATP-BINDING PROTEIN"/>
    <property type="match status" value="1"/>
</dbReference>
<dbReference type="EMBL" id="LCYC01000041">
    <property type="protein sequence ID" value="KWV74103.1"/>
    <property type="molecule type" value="Genomic_DNA"/>
</dbReference>
<accession>A0A109KRK5</accession>
<keyword evidence="3" id="KW-0547">Nucleotide-binding</keyword>
<evidence type="ECO:0000259" key="5">
    <source>
        <dbReference type="PROSITE" id="PS50893"/>
    </source>
</evidence>
<evidence type="ECO:0000256" key="3">
    <source>
        <dbReference type="ARBA" id="ARBA00022741"/>
    </source>
</evidence>
<feature type="domain" description="ABC transporter" evidence="5">
    <location>
        <begin position="2"/>
        <end position="231"/>
    </location>
</feature>
<dbReference type="Proteomes" id="UP000063434">
    <property type="component" value="Unassembled WGS sequence"/>
</dbReference>
<dbReference type="SMART" id="SM00382">
    <property type="entry name" value="AAA"/>
    <property type="match status" value="1"/>
</dbReference>
<dbReference type="InterPro" id="IPR003593">
    <property type="entry name" value="AAA+_ATPase"/>
</dbReference>
<protein>
    <submittedName>
        <fullName evidence="6">Putative ABC transporter ATP-binding protein YbhF</fullName>
    </submittedName>
</protein>
<dbReference type="PROSITE" id="PS50893">
    <property type="entry name" value="ABC_TRANSPORTER_2"/>
    <property type="match status" value="1"/>
</dbReference>
<dbReference type="PANTHER" id="PTHR43335">
    <property type="entry name" value="ABC TRANSPORTER, ATP-BINDING PROTEIN"/>
    <property type="match status" value="1"/>
</dbReference>
<dbReference type="InterPro" id="IPR003439">
    <property type="entry name" value="ABC_transporter-like_ATP-bd"/>
</dbReference>
<dbReference type="GO" id="GO:0005524">
    <property type="term" value="F:ATP binding"/>
    <property type="evidence" value="ECO:0007669"/>
    <property type="project" value="UniProtKB-KW"/>
</dbReference>
<dbReference type="AlphaFoldDB" id="A0A109KRK5"/>
<evidence type="ECO:0000313" key="6">
    <source>
        <dbReference type="EMBL" id="KWV74103.1"/>
    </source>
</evidence>
<dbReference type="Gene3D" id="3.40.50.300">
    <property type="entry name" value="P-loop containing nucleotide triphosphate hydrolases"/>
    <property type="match status" value="1"/>
</dbReference>
<organism evidence="6 7">
    <name type="scientific">Pseudomonas fluorescens</name>
    <dbReference type="NCBI Taxonomy" id="294"/>
    <lineage>
        <taxon>Bacteria</taxon>
        <taxon>Pseudomonadati</taxon>
        <taxon>Pseudomonadota</taxon>
        <taxon>Gammaproteobacteria</taxon>
        <taxon>Pseudomonadales</taxon>
        <taxon>Pseudomonadaceae</taxon>
        <taxon>Pseudomonas</taxon>
    </lineage>
</organism>
<dbReference type="Pfam" id="PF00005">
    <property type="entry name" value="ABC_tran"/>
    <property type="match status" value="1"/>
</dbReference>
<reference evidence="6 7" key="1">
    <citation type="submission" date="2015-05" db="EMBL/GenBank/DDBJ databases">
        <title>A genomic and transcriptomic approach to investigate the blue pigment phenotype in Pseudomonas fluorescens.</title>
        <authorList>
            <person name="Andreani N.A."/>
            <person name="Cardazzo B."/>
        </authorList>
    </citation>
    <scope>NUCLEOTIDE SEQUENCE [LARGE SCALE GENOMIC DNA]</scope>
    <source>
        <strain evidence="6 7">Ps_40</strain>
    </source>
</reference>